<dbReference type="EMBL" id="JBHSXM010000005">
    <property type="protein sequence ID" value="MFC6838419.1"/>
    <property type="molecule type" value="Genomic_DNA"/>
</dbReference>
<reference evidence="1 2" key="1">
    <citation type="journal article" date="2019" name="Int. J. Syst. Evol. Microbiol.">
        <title>The Global Catalogue of Microorganisms (GCM) 10K type strain sequencing project: providing services to taxonomists for standard genome sequencing and annotation.</title>
        <authorList>
            <consortium name="The Broad Institute Genomics Platform"/>
            <consortium name="The Broad Institute Genome Sequencing Center for Infectious Disease"/>
            <person name="Wu L."/>
            <person name="Ma J."/>
        </authorList>
    </citation>
    <scope>NUCLEOTIDE SEQUENCE [LARGE SCALE GENOMIC DNA]</scope>
    <source>
        <strain evidence="1 2">PSRA2</strain>
    </source>
</reference>
<dbReference type="AlphaFoldDB" id="A0ABD5UHP9"/>
<name>A0ABD5UHP9_9EURY</name>
<evidence type="ECO:0000313" key="2">
    <source>
        <dbReference type="Proteomes" id="UP001596406"/>
    </source>
</evidence>
<organism evidence="1 2">
    <name type="scientific">Halomarina ordinaria</name>
    <dbReference type="NCBI Taxonomy" id="3033939"/>
    <lineage>
        <taxon>Archaea</taxon>
        <taxon>Methanobacteriati</taxon>
        <taxon>Methanobacteriota</taxon>
        <taxon>Stenosarchaea group</taxon>
        <taxon>Halobacteria</taxon>
        <taxon>Halobacteriales</taxon>
        <taxon>Natronomonadaceae</taxon>
        <taxon>Halomarina</taxon>
    </lineage>
</organism>
<evidence type="ECO:0000313" key="1">
    <source>
        <dbReference type="EMBL" id="MFC6838419.1"/>
    </source>
</evidence>
<comment type="caution">
    <text evidence="1">The sequence shown here is derived from an EMBL/GenBank/DDBJ whole genome shotgun (WGS) entry which is preliminary data.</text>
</comment>
<protein>
    <submittedName>
        <fullName evidence="1">Uncharacterized protein</fullName>
    </submittedName>
</protein>
<gene>
    <name evidence="1" type="ORF">ACFQHK_18220</name>
</gene>
<sequence length="372" mass="43063">MHVPQEVYDLEGFCQALLDIDESHLFEGQHLHQIKTYFYLTEHDDWKASFGQSYQEEDYGEITKLTREFTTRSGEAGRAVFYAAYYEDDLLIIFTSATEDAIDQTLENSVNASKELAEMPIVPRDFQKMNEMVLSKYEEVDITEFKSKRIPDLADAEIRPEYDRTMEYKGRDGRQTLKEFRQYYGVVPVRIQYEHEDIALRIDTNGKFTLIRLNNATFTLLFELIEEVLDHVLDIQEVSQEIRFRTEKRRSGDLELEVPTVTAGQIEFQKSFNRLMAEEFVQNAGNRSDTPFTFTDVSMEAGSLDFTATVTDEQRSAFFNISATEDAMRIVPKHNCAFPSLIRFYQLLTETIDESAQITLFDDESAYSTSAS</sequence>
<proteinExistence type="predicted"/>
<dbReference type="RefSeq" id="WP_304450108.1">
    <property type="nucleotide sequence ID" value="NZ_JARRAH010000005.1"/>
</dbReference>
<keyword evidence="2" id="KW-1185">Reference proteome</keyword>
<accession>A0ABD5UHP9</accession>
<dbReference type="Proteomes" id="UP001596406">
    <property type="component" value="Unassembled WGS sequence"/>
</dbReference>